<gene>
    <name evidence="1" type="ORF">KHLLAP_LOCUS658</name>
</gene>
<sequence>MPASSWVECSTCYYVSLHLVAASFPVPSLTHLVRDGSDCRSGRSLPGLASATIQLGTATFQFYQQLRSLHKAIKQGRSDLTTAGRRLGQHETFIEELKFNFGRIPDGQISDGLRDLFRQCISNSVDEVKEFGELLQHVGKNRFKGKSLQAIETDTRLRFNEESIQKYYNLLDTQMARFLFFETSAQSSRMTVAVPGVEETLTRHEVKATAFYSSFESTMQSIEASMLSRFDAIAEDARCDRDERFQQATGAVGRRLKFPRSRRPARYTDNEHSHELMEYGSNFHSQREYRTFCCRVTVMNHYPDPRGTSSKSSAFAYTVRFEPFSWISRSLVEWKCFISVSGSVPLLMLSSVAGTVCEDVAVLDALGFIPCKQRHARRKYKELGDTHWHAKIPDSKKLRVLLDTRRISHANILDVPDVRGKRDVLTAYINLLEEFDDMLTRVKVHRLPPVM</sequence>
<organism evidence="1 2">
    <name type="scientific">Anthostomella pinea</name>
    <dbReference type="NCBI Taxonomy" id="933095"/>
    <lineage>
        <taxon>Eukaryota</taxon>
        <taxon>Fungi</taxon>
        <taxon>Dikarya</taxon>
        <taxon>Ascomycota</taxon>
        <taxon>Pezizomycotina</taxon>
        <taxon>Sordariomycetes</taxon>
        <taxon>Xylariomycetidae</taxon>
        <taxon>Xylariales</taxon>
        <taxon>Xylariaceae</taxon>
        <taxon>Anthostomella</taxon>
    </lineage>
</organism>
<dbReference type="EMBL" id="CAUWAG010000003">
    <property type="protein sequence ID" value="CAJ2500190.1"/>
    <property type="molecule type" value="Genomic_DNA"/>
</dbReference>
<name>A0AAI8YCY5_9PEZI</name>
<evidence type="ECO:0000313" key="1">
    <source>
        <dbReference type="EMBL" id="CAJ2500190.1"/>
    </source>
</evidence>
<accession>A0AAI8YCY5</accession>
<reference evidence="1" key="1">
    <citation type="submission" date="2023-10" db="EMBL/GenBank/DDBJ databases">
        <authorList>
            <person name="Hackl T."/>
        </authorList>
    </citation>
    <scope>NUCLEOTIDE SEQUENCE</scope>
</reference>
<evidence type="ECO:0000313" key="2">
    <source>
        <dbReference type="Proteomes" id="UP001295740"/>
    </source>
</evidence>
<keyword evidence="2" id="KW-1185">Reference proteome</keyword>
<dbReference type="AlphaFoldDB" id="A0AAI8YCY5"/>
<dbReference type="Proteomes" id="UP001295740">
    <property type="component" value="Unassembled WGS sequence"/>
</dbReference>
<comment type="caution">
    <text evidence="1">The sequence shown here is derived from an EMBL/GenBank/DDBJ whole genome shotgun (WGS) entry which is preliminary data.</text>
</comment>
<proteinExistence type="predicted"/>
<protein>
    <submittedName>
        <fullName evidence="1">Uu.00g030430.m01.CDS01</fullName>
    </submittedName>
</protein>